<proteinExistence type="predicted"/>
<dbReference type="EMBL" id="ASPP01008361">
    <property type="protein sequence ID" value="ETO25658.1"/>
    <property type="molecule type" value="Genomic_DNA"/>
</dbReference>
<dbReference type="SUPFAM" id="SSF53098">
    <property type="entry name" value="Ribonuclease H-like"/>
    <property type="match status" value="1"/>
</dbReference>
<gene>
    <name evidence="2" type="ORF">RFI_11480</name>
</gene>
<evidence type="ECO:0008006" key="4">
    <source>
        <dbReference type="Google" id="ProtNLM"/>
    </source>
</evidence>
<organism evidence="2 3">
    <name type="scientific">Reticulomyxa filosa</name>
    <dbReference type="NCBI Taxonomy" id="46433"/>
    <lineage>
        <taxon>Eukaryota</taxon>
        <taxon>Sar</taxon>
        <taxon>Rhizaria</taxon>
        <taxon>Retaria</taxon>
        <taxon>Foraminifera</taxon>
        <taxon>Monothalamids</taxon>
        <taxon>Reticulomyxidae</taxon>
        <taxon>Reticulomyxa</taxon>
    </lineage>
</organism>
<reference evidence="2 3" key="1">
    <citation type="journal article" date="2013" name="Curr. Biol.">
        <title>The Genome of the Foraminiferan Reticulomyxa filosa.</title>
        <authorList>
            <person name="Glockner G."/>
            <person name="Hulsmann N."/>
            <person name="Schleicher M."/>
            <person name="Noegel A.A."/>
            <person name="Eichinger L."/>
            <person name="Gallinger C."/>
            <person name="Pawlowski J."/>
            <person name="Sierra R."/>
            <person name="Euteneuer U."/>
            <person name="Pillet L."/>
            <person name="Moustafa A."/>
            <person name="Platzer M."/>
            <person name="Groth M."/>
            <person name="Szafranski K."/>
            <person name="Schliwa M."/>
        </authorList>
    </citation>
    <scope>NUCLEOTIDE SEQUENCE [LARGE SCALE GENOMIC DNA]</scope>
</reference>
<comment type="caution">
    <text evidence="2">The sequence shown here is derived from an EMBL/GenBank/DDBJ whole genome shotgun (WGS) entry which is preliminary data.</text>
</comment>
<dbReference type="Proteomes" id="UP000023152">
    <property type="component" value="Unassembled WGS sequence"/>
</dbReference>
<protein>
    <recommendedName>
        <fullName evidence="4">Integrase catalytic domain-containing protein</fullName>
    </recommendedName>
</protein>
<feature type="compositionally biased region" description="Basic and acidic residues" evidence="1">
    <location>
        <begin position="150"/>
        <end position="165"/>
    </location>
</feature>
<evidence type="ECO:0000313" key="2">
    <source>
        <dbReference type="EMBL" id="ETO25658.1"/>
    </source>
</evidence>
<sequence length="246" mass="28751">MMKIKQLFKSSYHPQTNWMIERFHGYLKERLVIICVYQKFANKPETLHKYKRTLQKQLTIILEKTLLMQKAYDAKRKVFENKNNHKDNFSVDSVLLFVDDQRVWNKSKILPKFVGPYTVIQCLGQVTLKIESEHYFQKIVHISKVRKLNMEDETPRKDDKKHSNEDVPQLDTVYSSPPPLENLNDSLSSLENSNAPPPPLESCNNFEEVVTVERKGVMCERNSNTTMSPRLRNTKRVSMCCPEGGM</sequence>
<evidence type="ECO:0000256" key="1">
    <source>
        <dbReference type="SAM" id="MobiDB-lite"/>
    </source>
</evidence>
<dbReference type="Gene3D" id="3.30.420.10">
    <property type="entry name" value="Ribonuclease H-like superfamily/Ribonuclease H"/>
    <property type="match status" value="1"/>
</dbReference>
<keyword evidence="3" id="KW-1185">Reference proteome</keyword>
<feature type="region of interest" description="Disordered" evidence="1">
    <location>
        <begin position="150"/>
        <end position="202"/>
    </location>
</feature>
<dbReference type="GO" id="GO:0003676">
    <property type="term" value="F:nucleic acid binding"/>
    <property type="evidence" value="ECO:0007669"/>
    <property type="project" value="InterPro"/>
</dbReference>
<accession>X6NIC1</accession>
<dbReference type="AlphaFoldDB" id="X6NIC1"/>
<dbReference type="InterPro" id="IPR036397">
    <property type="entry name" value="RNaseH_sf"/>
</dbReference>
<dbReference type="InterPro" id="IPR012337">
    <property type="entry name" value="RNaseH-like_sf"/>
</dbReference>
<feature type="compositionally biased region" description="Low complexity" evidence="1">
    <location>
        <begin position="181"/>
        <end position="194"/>
    </location>
</feature>
<dbReference type="OrthoDB" id="1909122at2759"/>
<evidence type="ECO:0000313" key="3">
    <source>
        <dbReference type="Proteomes" id="UP000023152"/>
    </source>
</evidence>
<name>X6NIC1_RETFI</name>